<dbReference type="Proteomes" id="UP001142292">
    <property type="component" value="Unassembled WGS sequence"/>
</dbReference>
<proteinExistence type="predicted"/>
<evidence type="ECO:0000313" key="1">
    <source>
        <dbReference type="EMBL" id="GLJ66906.1"/>
    </source>
</evidence>
<evidence type="ECO:0000313" key="2">
    <source>
        <dbReference type="Proteomes" id="UP001142292"/>
    </source>
</evidence>
<comment type="caution">
    <text evidence="1">The sequence shown here is derived from an EMBL/GenBank/DDBJ whole genome shotgun (WGS) entry which is preliminary data.</text>
</comment>
<dbReference type="EMBL" id="BSEL01000002">
    <property type="protein sequence ID" value="GLJ66906.1"/>
    <property type="molecule type" value="Genomic_DNA"/>
</dbReference>
<sequence>MEDPMIARRSFLARIGLLGLASSGLASGILSAGPATAAPLDLGVLRQLLQTLSLDTYKGLAAFVVPGDDAYSHAQGTADGTPGAIAAKAPQFLMDSLDDFVGLPDTTVRYATQALATGLAGSNVDVPGLSLLPGQVLALDNALTKLLATDETIPLSLPVAGLLNLVATQVNPASVNGLFVSPFARLSFADKAKAFEMIETTESGLVAKLDVNLPEPLAETVSGVLKFVAGAVIEFTAWGTYSEYAAFDPKSKTLDGRPVGWKLAHYDHRAEGYDSFRGYYQGRKKVSHA</sequence>
<keyword evidence="2" id="KW-1185">Reference proteome</keyword>
<dbReference type="InterPro" id="IPR006311">
    <property type="entry name" value="TAT_signal"/>
</dbReference>
<reference evidence="1" key="1">
    <citation type="journal article" date="2014" name="Int. J. Syst. Evol. Microbiol.">
        <title>Complete genome of a new Firmicutes species belonging to the dominant human colonic microbiota ('Ruminococcus bicirculans') reveals two chromosomes and a selective capacity to utilize plant glucans.</title>
        <authorList>
            <consortium name="NISC Comparative Sequencing Program"/>
            <person name="Wegmann U."/>
            <person name="Louis P."/>
            <person name="Goesmann A."/>
            <person name="Henrissat B."/>
            <person name="Duncan S.H."/>
            <person name="Flint H.J."/>
        </authorList>
    </citation>
    <scope>NUCLEOTIDE SEQUENCE</scope>
    <source>
        <strain evidence="1">VKM Ac-1246</strain>
    </source>
</reference>
<reference evidence="1" key="2">
    <citation type="submission" date="2023-01" db="EMBL/GenBank/DDBJ databases">
        <authorList>
            <person name="Sun Q."/>
            <person name="Evtushenko L."/>
        </authorList>
    </citation>
    <scope>NUCLEOTIDE SEQUENCE</scope>
    <source>
        <strain evidence="1">VKM Ac-1246</strain>
    </source>
</reference>
<dbReference type="PROSITE" id="PS51318">
    <property type="entry name" value="TAT"/>
    <property type="match status" value="1"/>
</dbReference>
<gene>
    <name evidence="1" type="ORF">GCM10017579_09420</name>
</gene>
<protein>
    <submittedName>
        <fullName evidence="1">Uncharacterized protein</fullName>
    </submittedName>
</protein>
<organism evidence="1 2">
    <name type="scientific">Nocardioides luteus</name>
    <dbReference type="NCBI Taxonomy" id="1844"/>
    <lineage>
        <taxon>Bacteria</taxon>
        <taxon>Bacillati</taxon>
        <taxon>Actinomycetota</taxon>
        <taxon>Actinomycetes</taxon>
        <taxon>Propionibacteriales</taxon>
        <taxon>Nocardioidaceae</taxon>
        <taxon>Nocardioides</taxon>
    </lineage>
</organism>
<name>A0ABQ5SSY2_9ACTN</name>
<dbReference type="RefSeq" id="WP_189119931.1">
    <property type="nucleotide sequence ID" value="NZ_BMRK01000016.1"/>
</dbReference>
<accession>A0ABQ5SSY2</accession>